<dbReference type="Proteomes" id="UP000798808">
    <property type="component" value="Unassembled WGS sequence"/>
</dbReference>
<protein>
    <recommendedName>
        <fullName evidence="3">Bacteriocin</fullName>
    </recommendedName>
</protein>
<evidence type="ECO:0000313" key="2">
    <source>
        <dbReference type="Proteomes" id="UP000798808"/>
    </source>
</evidence>
<dbReference type="EMBL" id="SMLW01000554">
    <property type="protein sequence ID" value="MTI25965.1"/>
    <property type="molecule type" value="Genomic_DNA"/>
</dbReference>
<proteinExistence type="predicted"/>
<sequence length="101" mass="10459">MKKKKMKLDELKVKSFITEEFNENAATVKGGGIVINPSYIDGCRSALIQCDPQTLLTCGTTTIGNSKICSWNDGCGSALGCTTTTIDTGTVGGTIGGGTGY</sequence>
<evidence type="ECO:0008006" key="3">
    <source>
        <dbReference type="Google" id="ProtNLM"/>
    </source>
</evidence>
<keyword evidence="2" id="KW-1185">Reference proteome</keyword>
<gene>
    <name evidence="1" type="ORF">E1163_13495</name>
</gene>
<dbReference type="NCBIfam" id="NF038180">
    <property type="entry name" value="leader_pinensin"/>
    <property type="match status" value="1"/>
</dbReference>
<dbReference type="InterPro" id="IPR059231">
    <property type="entry name" value="Leader_pinensin"/>
</dbReference>
<accession>A0ABW9RSI8</accession>
<dbReference type="RefSeq" id="WP_155172655.1">
    <property type="nucleotide sequence ID" value="NZ_BAAAFL010000002.1"/>
</dbReference>
<organism evidence="1 2">
    <name type="scientific">Fulvivirga kasyanovii</name>
    <dbReference type="NCBI Taxonomy" id="396812"/>
    <lineage>
        <taxon>Bacteria</taxon>
        <taxon>Pseudomonadati</taxon>
        <taxon>Bacteroidota</taxon>
        <taxon>Cytophagia</taxon>
        <taxon>Cytophagales</taxon>
        <taxon>Fulvivirgaceae</taxon>
        <taxon>Fulvivirga</taxon>
    </lineage>
</organism>
<evidence type="ECO:0000313" key="1">
    <source>
        <dbReference type="EMBL" id="MTI25965.1"/>
    </source>
</evidence>
<comment type="caution">
    <text evidence="1">The sequence shown here is derived from an EMBL/GenBank/DDBJ whole genome shotgun (WGS) entry which is preliminary data.</text>
</comment>
<reference evidence="1 2" key="1">
    <citation type="submission" date="2019-02" db="EMBL/GenBank/DDBJ databases">
        <authorList>
            <person name="Goldberg S.R."/>
            <person name="Haltli B.A."/>
            <person name="Correa H."/>
            <person name="Russell K.G."/>
        </authorList>
    </citation>
    <scope>NUCLEOTIDE SEQUENCE [LARGE SCALE GENOMIC DNA]</scope>
    <source>
        <strain evidence="1 2">JCM 16186</strain>
    </source>
</reference>
<name>A0ABW9RSI8_9BACT</name>